<dbReference type="EMBL" id="JBEGCJ010000004">
    <property type="protein sequence ID" value="MEQ6918020.1"/>
    <property type="molecule type" value="Genomic_DNA"/>
</dbReference>
<evidence type="ECO:0000313" key="1">
    <source>
        <dbReference type="EMBL" id="MEQ6918020.1"/>
    </source>
</evidence>
<sequence>MPPLKEKLRKILFIVSASMISATSFSQTTDLQRFIDMEESIGLVNYVELAVIDSVEGGCWLNSEEIKQEVRLQLESNGVGVYTEEVIGTFPEITTLEILGIGRRLNNQLCAGSLVIDLSGIIGEKYKERTFVGLSSIYEALFFGYGSSLDSHFKNATNQAISEMLANRFKSKRNNQVSEILQEYGGELQDPPKTRKELLESLN</sequence>
<protein>
    <submittedName>
        <fullName evidence="1">Uncharacterized protein</fullName>
    </submittedName>
</protein>
<keyword evidence="2" id="KW-1185">Reference proteome</keyword>
<comment type="caution">
    <text evidence="1">The sequence shown here is derived from an EMBL/GenBank/DDBJ whole genome shotgun (WGS) entry which is preliminary data.</text>
</comment>
<evidence type="ECO:0000313" key="2">
    <source>
        <dbReference type="Proteomes" id="UP001442468"/>
    </source>
</evidence>
<reference evidence="1 2" key="1">
    <citation type="submission" date="2024-05" db="EMBL/GenBank/DDBJ databases">
        <title>Halomonas sp. SSM6 16S ribosomal RNA gene Genome sequencing and assembly.</title>
        <authorList>
            <person name="Yook S."/>
        </authorList>
    </citation>
    <scope>NUCLEOTIDE SEQUENCE [LARGE SCALE GENOMIC DNA]</scope>
    <source>
        <strain evidence="1 2">SSM6</strain>
    </source>
</reference>
<proteinExistence type="predicted"/>
<dbReference type="Proteomes" id="UP001442468">
    <property type="component" value="Unassembled WGS sequence"/>
</dbReference>
<accession>A0ABV1NJ56</accession>
<name>A0ABV1NJ56_9GAMM</name>
<dbReference type="RefSeq" id="WP_349762282.1">
    <property type="nucleotide sequence ID" value="NZ_JBEGCJ010000004.1"/>
</dbReference>
<organism evidence="1 2">
    <name type="scientific">Halomonas aquatica</name>
    <dbReference type="NCBI Taxonomy" id="3151123"/>
    <lineage>
        <taxon>Bacteria</taxon>
        <taxon>Pseudomonadati</taxon>
        <taxon>Pseudomonadota</taxon>
        <taxon>Gammaproteobacteria</taxon>
        <taxon>Oceanospirillales</taxon>
        <taxon>Halomonadaceae</taxon>
        <taxon>Halomonas</taxon>
    </lineage>
</organism>
<gene>
    <name evidence="1" type="ORF">ABE960_10840</name>
</gene>